<reference evidence="2" key="1">
    <citation type="journal article" date="2021" name="Mol. Ecol. Resour.">
        <title>Apolygus lucorum genome provides insights into omnivorousness and mesophyll feeding.</title>
        <authorList>
            <person name="Liu Y."/>
            <person name="Liu H."/>
            <person name="Wang H."/>
            <person name="Huang T."/>
            <person name="Liu B."/>
            <person name="Yang B."/>
            <person name="Yin L."/>
            <person name="Li B."/>
            <person name="Zhang Y."/>
            <person name="Zhang S."/>
            <person name="Jiang F."/>
            <person name="Zhang X."/>
            <person name="Ren Y."/>
            <person name="Wang B."/>
            <person name="Wang S."/>
            <person name="Lu Y."/>
            <person name="Wu K."/>
            <person name="Fan W."/>
            <person name="Wang G."/>
        </authorList>
    </citation>
    <scope>NUCLEOTIDE SEQUENCE</scope>
    <source>
        <strain evidence="2">12Hb</strain>
    </source>
</reference>
<dbReference type="PROSITE" id="PS50879">
    <property type="entry name" value="RNASE_H_1"/>
    <property type="match status" value="1"/>
</dbReference>
<gene>
    <name evidence="2" type="ORF">GE061_015033</name>
</gene>
<dbReference type="Proteomes" id="UP000466442">
    <property type="component" value="Unassembled WGS sequence"/>
</dbReference>
<dbReference type="OrthoDB" id="6630579at2759"/>
<organism evidence="2 3">
    <name type="scientific">Apolygus lucorum</name>
    <name type="common">Small green plant bug</name>
    <name type="synonym">Lygocoris lucorum</name>
    <dbReference type="NCBI Taxonomy" id="248454"/>
    <lineage>
        <taxon>Eukaryota</taxon>
        <taxon>Metazoa</taxon>
        <taxon>Ecdysozoa</taxon>
        <taxon>Arthropoda</taxon>
        <taxon>Hexapoda</taxon>
        <taxon>Insecta</taxon>
        <taxon>Pterygota</taxon>
        <taxon>Neoptera</taxon>
        <taxon>Paraneoptera</taxon>
        <taxon>Hemiptera</taxon>
        <taxon>Heteroptera</taxon>
        <taxon>Panheteroptera</taxon>
        <taxon>Cimicomorpha</taxon>
        <taxon>Miridae</taxon>
        <taxon>Mirini</taxon>
        <taxon>Apolygus</taxon>
    </lineage>
</organism>
<dbReference type="AlphaFoldDB" id="A0A8S9XM08"/>
<dbReference type="GO" id="GO:0003676">
    <property type="term" value="F:nucleic acid binding"/>
    <property type="evidence" value="ECO:0007669"/>
    <property type="project" value="InterPro"/>
</dbReference>
<sequence length="286" mass="32218">MKGFVVEMKMRTPNEEQLKFLVPKGGWSGMVSTNIPGVNKKNEGIPSKLLQKTMLHLHTKYSDNTKLYTDGTKSAEGAAGAVWCEEHRLTSGARLHALSSSYQAEVEGLTMALKHVSAHDTNKQIVIITDSKAALDALANLGQDELPPLNLLRLTELLRNSVREGYTLHFQCAPSHLGVPGNEKVDGYVRRVNSMEHVPVGQRTNYKDFELEIRSRMRREWSVNYESGAGAGNQGYLVDGFYLTSEVLYNYLWNRFQRKRNFLPSPLTCSQTHCRTPLDLVRVRPI</sequence>
<proteinExistence type="predicted"/>
<keyword evidence="3" id="KW-1185">Reference proteome</keyword>
<evidence type="ECO:0000259" key="1">
    <source>
        <dbReference type="PROSITE" id="PS50879"/>
    </source>
</evidence>
<dbReference type="SUPFAM" id="SSF53098">
    <property type="entry name" value="Ribonuclease H-like"/>
    <property type="match status" value="1"/>
</dbReference>
<evidence type="ECO:0000313" key="2">
    <source>
        <dbReference type="EMBL" id="KAF6209288.1"/>
    </source>
</evidence>
<protein>
    <recommendedName>
        <fullName evidence="1">RNase H type-1 domain-containing protein</fullName>
    </recommendedName>
</protein>
<evidence type="ECO:0000313" key="3">
    <source>
        <dbReference type="Proteomes" id="UP000466442"/>
    </source>
</evidence>
<dbReference type="InterPro" id="IPR012337">
    <property type="entry name" value="RNaseH-like_sf"/>
</dbReference>
<comment type="caution">
    <text evidence="2">The sequence shown here is derived from an EMBL/GenBank/DDBJ whole genome shotgun (WGS) entry which is preliminary data.</text>
</comment>
<dbReference type="EMBL" id="WIXP02000006">
    <property type="protein sequence ID" value="KAF6209288.1"/>
    <property type="molecule type" value="Genomic_DNA"/>
</dbReference>
<accession>A0A8S9XM08</accession>
<dbReference type="InterPro" id="IPR036397">
    <property type="entry name" value="RNaseH_sf"/>
</dbReference>
<dbReference type="Pfam" id="PF00075">
    <property type="entry name" value="RNase_H"/>
    <property type="match status" value="1"/>
</dbReference>
<feature type="domain" description="RNase H type-1" evidence="1">
    <location>
        <begin position="61"/>
        <end position="194"/>
    </location>
</feature>
<dbReference type="GO" id="GO:0004523">
    <property type="term" value="F:RNA-DNA hybrid ribonuclease activity"/>
    <property type="evidence" value="ECO:0007669"/>
    <property type="project" value="InterPro"/>
</dbReference>
<name>A0A8S9XM08_APOLU</name>
<dbReference type="Gene3D" id="3.30.420.10">
    <property type="entry name" value="Ribonuclease H-like superfamily/Ribonuclease H"/>
    <property type="match status" value="1"/>
</dbReference>
<dbReference type="InterPro" id="IPR002156">
    <property type="entry name" value="RNaseH_domain"/>
</dbReference>
<dbReference type="CDD" id="cd09276">
    <property type="entry name" value="Rnase_HI_RT_non_LTR"/>
    <property type="match status" value="1"/>
</dbReference>